<feature type="compositionally biased region" description="Low complexity" evidence="8">
    <location>
        <begin position="213"/>
        <end position="222"/>
    </location>
</feature>
<keyword evidence="2" id="KW-0732">Signal</keyword>
<keyword evidence="4 7" id="KW-0442">Lipid degradation</keyword>
<dbReference type="GO" id="GO:0005576">
    <property type="term" value="C:extracellular region"/>
    <property type="evidence" value="ECO:0007669"/>
    <property type="project" value="TreeGrafter"/>
</dbReference>
<evidence type="ECO:0000256" key="4">
    <source>
        <dbReference type="ARBA" id="ARBA00022963"/>
    </source>
</evidence>
<keyword evidence="10" id="KW-1185">Reference proteome</keyword>
<name>A0A2J8AIU2_9CHLO</name>
<dbReference type="GO" id="GO:0004620">
    <property type="term" value="F:phospholipase activity"/>
    <property type="evidence" value="ECO:0007669"/>
    <property type="project" value="InterPro"/>
</dbReference>
<dbReference type="AlphaFoldDB" id="A0A2J8AIU2"/>
<comment type="similarity">
    <text evidence="1 7">Belongs to the phospholipase B-like family.</text>
</comment>
<keyword evidence="6" id="KW-0325">Glycoprotein</keyword>
<evidence type="ECO:0000256" key="8">
    <source>
        <dbReference type="SAM" id="MobiDB-lite"/>
    </source>
</evidence>
<gene>
    <name evidence="9" type="ORF">TSOC_000652</name>
</gene>
<evidence type="ECO:0000313" key="9">
    <source>
        <dbReference type="EMBL" id="PNH12428.1"/>
    </source>
</evidence>
<dbReference type="Proteomes" id="UP000236333">
    <property type="component" value="Unassembled WGS sequence"/>
</dbReference>
<comment type="caution">
    <text evidence="9">The sequence shown here is derived from an EMBL/GenBank/DDBJ whole genome shotgun (WGS) entry which is preliminary data.</text>
</comment>
<protein>
    <recommendedName>
        <fullName evidence="7">Phospholipase B-like</fullName>
        <ecNumber evidence="7">3.1.1.-</ecNumber>
    </recommendedName>
</protein>
<organism evidence="9 10">
    <name type="scientific">Tetrabaena socialis</name>
    <dbReference type="NCBI Taxonomy" id="47790"/>
    <lineage>
        <taxon>Eukaryota</taxon>
        <taxon>Viridiplantae</taxon>
        <taxon>Chlorophyta</taxon>
        <taxon>core chlorophytes</taxon>
        <taxon>Chlorophyceae</taxon>
        <taxon>CS clade</taxon>
        <taxon>Chlamydomonadales</taxon>
        <taxon>Tetrabaenaceae</taxon>
        <taxon>Tetrabaena</taxon>
    </lineage>
</organism>
<evidence type="ECO:0000256" key="7">
    <source>
        <dbReference type="RuleBase" id="RU364138"/>
    </source>
</evidence>
<feature type="region of interest" description="Disordered" evidence="8">
    <location>
        <begin position="213"/>
        <end position="244"/>
    </location>
</feature>
<evidence type="ECO:0000256" key="2">
    <source>
        <dbReference type="ARBA" id="ARBA00022729"/>
    </source>
</evidence>
<dbReference type="EC" id="3.1.1.-" evidence="7"/>
<keyword evidence="5 7" id="KW-0443">Lipid metabolism</keyword>
<proteinExistence type="inferred from homology"/>
<accession>A0A2J8AIU2</accession>
<dbReference type="InterPro" id="IPR007000">
    <property type="entry name" value="PLipase_B-like"/>
</dbReference>
<dbReference type="PANTHER" id="PTHR12370">
    <property type="entry name" value="PHOSPHOLIPASE B-RELATED"/>
    <property type="match status" value="1"/>
</dbReference>
<evidence type="ECO:0000313" key="10">
    <source>
        <dbReference type="Proteomes" id="UP000236333"/>
    </source>
</evidence>
<keyword evidence="3 7" id="KW-0378">Hydrolase</keyword>
<feature type="region of interest" description="Disordered" evidence="8">
    <location>
        <begin position="290"/>
        <end position="309"/>
    </location>
</feature>
<evidence type="ECO:0000256" key="6">
    <source>
        <dbReference type="ARBA" id="ARBA00023180"/>
    </source>
</evidence>
<dbReference type="Gene3D" id="3.60.60.30">
    <property type="match status" value="1"/>
</dbReference>
<evidence type="ECO:0000256" key="3">
    <source>
        <dbReference type="ARBA" id="ARBA00022801"/>
    </source>
</evidence>
<comment type="function">
    <text evidence="7">Putative phospholipase.</text>
</comment>
<sequence length="518" mass="55813">MAMVPCAARVGVRSAGPGGRAALSTLRCLRPLRVLVLAVALLTVTVEGSRRVCGVLRNSKEVAQGCVVRGDGGGMKFVAGHAGEDCIASGTFLDSSFTSSNFGKLRVVTQLGHSDADQAFAAGYLEGYLTAARMYDHHYNLKTYFNTMLNETTSLEEALDWLEVQEKLSNEQMRQAPPSDPYWRLLALVQAQFEGLVEGYQARAREEARLLALRGSQQQQQQRHGGGEDTRRRSRRLAASSRTAAVSIGGGGGSDVTVGWLERRDIMFLNGNGDVYDIIDALEAGYGRNAAAAGSGNSSSDDGGDRLPSWAKLDDDPLRMALKLGLQGKCSALIKVTGDLGELLMGHSTHDSFTAMTRIYKHYDFGGLADAAVVAKQVSFSSYPGELFSDDDFYLLSSGLVVLETTNHIYQGDIFRALRQDDVVLSWQRIRLANWMAGSGEEWIELFSRHNSGTYNNQPSVGNLLSDALPPPIVLCPLPAADLGAEKSVSIQGANPDAILTQLQSLIKAGEAMPKSGE</sequence>
<dbReference type="Pfam" id="PF04916">
    <property type="entry name" value="Phospholip_B"/>
    <property type="match status" value="2"/>
</dbReference>
<reference evidence="9 10" key="1">
    <citation type="journal article" date="2017" name="Mol. Biol. Evol.">
        <title>The 4-celled Tetrabaena socialis nuclear genome reveals the essential components for genetic control of cell number at the origin of multicellularity in the volvocine lineage.</title>
        <authorList>
            <person name="Featherston J."/>
            <person name="Arakaki Y."/>
            <person name="Hanschen E.R."/>
            <person name="Ferris P.J."/>
            <person name="Michod R.E."/>
            <person name="Olson B.J.S.C."/>
            <person name="Nozaki H."/>
            <person name="Durand P.M."/>
        </authorList>
    </citation>
    <scope>NUCLEOTIDE SEQUENCE [LARGE SCALE GENOMIC DNA]</scope>
    <source>
        <strain evidence="9 10">NIES-571</strain>
    </source>
</reference>
<feature type="compositionally biased region" description="Low complexity" evidence="8">
    <location>
        <begin position="290"/>
        <end position="301"/>
    </location>
</feature>
<dbReference type="EMBL" id="PGGS01000009">
    <property type="protein sequence ID" value="PNH12428.1"/>
    <property type="molecule type" value="Genomic_DNA"/>
</dbReference>
<dbReference type="PANTHER" id="PTHR12370:SF3">
    <property type="entry name" value="PHOSPHOLIPASE B-LIKE 2-RELATED"/>
    <property type="match status" value="1"/>
</dbReference>
<evidence type="ECO:0000256" key="5">
    <source>
        <dbReference type="ARBA" id="ARBA00023098"/>
    </source>
</evidence>
<dbReference type="GO" id="GO:0009395">
    <property type="term" value="P:phospholipid catabolic process"/>
    <property type="evidence" value="ECO:0007669"/>
    <property type="project" value="TreeGrafter"/>
</dbReference>
<dbReference type="OrthoDB" id="419508at2759"/>
<evidence type="ECO:0000256" key="1">
    <source>
        <dbReference type="ARBA" id="ARBA00007835"/>
    </source>
</evidence>